<reference evidence="4 5" key="1">
    <citation type="journal article" date="2013" name="Genome Announc.">
        <title>Draft Genome Sequence of an Alphaproteobacterium, Caenispirillum salinarum AK4(T), Isolated from a Solar Saltern.</title>
        <authorList>
            <person name="Khatri I."/>
            <person name="Singh A."/>
            <person name="Korpole S."/>
            <person name="Pinnaka A.K."/>
            <person name="Subramanian S."/>
        </authorList>
    </citation>
    <scope>NUCLEOTIDE SEQUENCE [LARGE SCALE GENOMIC DNA]</scope>
    <source>
        <strain evidence="4 5">AK4</strain>
    </source>
</reference>
<protein>
    <submittedName>
        <fullName evidence="4">CBS domain containing membrane protein</fullName>
    </submittedName>
</protein>
<dbReference type="InterPro" id="IPR000644">
    <property type="entry name" value="CBS_dom"/>
</dbReference>
<dbReference type="EMBL" id="ANHY01000019">
    <property type="protein sequence ID" value="EKV27484.1"/>
    <property type="molecule type" value="Genomic_DNA"/>
</dbReference>
<keyword evidence="5" id="KW-1185">Reference proteome</keyword>
<feature type="domain" description="CBS" evidence="3">
    <location>
        <begin position="11"/>
        <end position="67"/>
    </location>
</feature>
<comment type="caution">
    <text evidence="4">The sequence shown here is derived from an EMBL/GenBank/DDBJ whole genome shotgun (WGS) entry which is preliminary data.</text>
</comment>
<organism evidence="4 5">
    <name type="scientific">Caenispirillum salinarum AK4</name>
    <dbReference type="NCBI Taxonomy" id="1238182"/>
    <lineage>
        <taxon>Bacteria</taxon>
        <taxon>Pseudomonadati</taxon>
        <taxon>Pseudomonadota</taxon>
        <taxon>Alphaproteobacteria</taxon>
        <taxon>Rhodospirillales</taxon>
        <taxon>Novispirillaceae</taxon>
        <taxon>Caenispirillum</taxon>
    </lineage>
</organism>
<dbReference type="InterPro" id="IPR046342">
    <property type="entry name" value="CBS_dom_sf"/>
</dbReference>
<feature type="domain" description="CBS" evidence="3">
    <location>
        <begin position="76"/>
        <end position="132"/>
    </location>
</feature>
<dbReference type="PANTHER" id="PTHR43080:SF2">
    <property type="entry name" value="CBS DOMAIN-CONTAINING PROTEIN"/>
    <property type="match status" value="1"/>
</dbReference>
<dbReference type="CDD" id="cd04622">
    <property type="entry name" value="CBS_pair_HRP1_like"/>
    <property type="match status" value="1"/>
</dbReference>
<proteinExistence type="predicted"/>
<dbReference type="SUPFAM" id="SSF54631">
    <property type="entry name" value="CBS-domain pair"/>
    <property type="match status" value="1"/>
</dbReference>
<dbReference type="Pfam" id="PF00571">
    <property type="entry name" value="CBS"/>
    <property type="match status" value="2"/>
</dbReference>
<gene>
    <name evidence="4" type="ORF">C882_1330</name>
</gene>
<evidence type="ECO:0000256" key="2">
    <source>
        <dbReference type="PROSITE-ProRule" id="PRU00703"/>
    </source>
</evidence>
<keyword evidence="1 2" id="KW-0129">CBS domain</keyword>
<dbReference type="SMART" id="SM00116">
    <property type="entry name" value="CBS"/>
    <property type="match status" value="2"/>
</dbReference>
<dbReference type="STRING" id="1238182.C882_1330"/>
<evidence type="ECO:0000256" key="1">
    <source>
        <dbReference type="ARBA" id="ARBA00023122"/>
    </source>
</evidence>
<dbReference type="PROSITE" id="PS51371">
    <property type="entry name" value="CBS"/>
    <property type="match status" value="2"/>
</dbReference>
<name>K9GRU5_9PROT</name>
<evidence type="ECO:0000313" key="5">
    <source>
        <dbReference type="Proteomes" id="UP000009881"/>
    </source>
</evidence>
<evidence type="ECO:0000313" key="4">
    <source>
        <dbReference type="EMBL" id="EKV27484.1"/>
    </source>
</evidence>
<accession>K9GRU5</accession>
<dbReference type="InterPro" id="IPR051257">
    <property type="entry name" value="Diverse_CBS-Domain"/>
</dbReference>
<evidence type="ECO:0000259" key="3">
    <source>
        <dbReference type="PROSITE" id="PS51371"/>
    </source>
</evidence>
<sequence>MEETMNVSEIMSKDVHLVDPNTTIRECAKRMRDEDIGAFPVGENDKLIGVVTDRDITVRCVAGDTDLSSATVRDAMSEGVLWCFDDDDVEKAAKSMAEHQIRRMPVINHDKRMCGVVTVADLAKAGVEHAEYIAYRDIASPSGQERKM</sequence>
<dbReference type="Proteomes" id="UP000009881">
    <property type="component" value="Unassembled WGS sequence"/>
</dbReference>
<dbReference type="AlphaFoldDB" id="K9GRU5"/>
<dbReference type="Gene3D" id="3.10.580.10">
    <property type="entry name" value="CBS-domain"/>
    <property type="match status" value="1"/>
</dbReference>
<dbReference type="eggNOG" id="COG0517">
    <property type="taxonomic scope" value="Bacteria"/>
</dbReference>
<dbReference type="PANTHER" id="PTHR43080">
    <property type="entry name" value="CBS DOMAIN-CONTAINING PROTEIN CBSX3, MITOCHONDRIAL"/>
    <property type="match status" value="1"/>
</dbReference>